<proteinExistence type="predicted"/>
<accession>A0ACC2NED5</accession>
<comment type="caution">
    <text evidence="1">The sequence shown here is derived from an EMBL/GenBank/DDBJ whole genome shotgun (WGS) entry which is preliminary data.</text>
</comment>
<dbReference type="Proteomes" id="UP001239111">
    <property type="component" value="Chromosome 3"/>
</dbReference>
<evidence type="ECO:0000313" key="2">
    <source>
        <dbReference type="Proteomes" id="UP001239111"/>
    </source>
</evidence>
<protein>
    <submittedName>
        <fullName evidence="1">Uncharacterized protein</fullName>
    </submittedName>
</protein>
<dbReference type="EMBL" id="CM056743">
    <property type="protein sequence ID" value="KAJ8669456.1"/>
    <property type="molecule type" value="Genomic_DNA"/>
</dbReference>
<sequence>MKPHHRHSNKPIKQPVQNAKRRPAPQAPPRVVSVVEVDRSHSQSGGVGERTVELRGVVLVRVRTILVRRAFRLLRGQFRTRCLVLAKGKSQRRGASAGAYPSTRGQAASRPPASTSTPTLYTLQVKTSDYQGLVDDNVQWTKFIDSALDDYESLKQEFWTKSQGEAKLRVFHPNIRRKPIKQYYLHLRNHRNKCVADIQIRKLFPGITNECPIREDACELANDFASGVAKTMELLNSPMCDFR</sequence>
<reference evidence="1" key="1">
    <citation type="submission" date="2023-04" db="EMBL/GenBank/DDBJ databases">
        <title>A chromosome-level genome assembly of the parasitoid wasp Eretmocerus hayati.</title>
        <authorList>
            <person name="Zhong Y."/>
            <person name="Liu S."/>
            <person name="Liu Y."/>
        </authorList>
    </citation>
    <scope>NUCLEOTIDE SEQUENCE</scope>
    <source>
        <strain evidence="1">ZJU_SS_LIU_2023</strain>
    </source>
</reference>
<evidence type="ECO:0000313" key="1">
    <source>
        <dbReference type="EMBL" id="KAJ8669456.1"/>
    </source>
</evidence>
<name>A0ACC2NED5_9HYME</name>
<keyword evidence="2" id="KW-1185">Reference proteome</keyword>
<organism evidence="1 2">
    <name type="scientific">Eretmocerus hayati</name>
    <dbReference type="NCBI Taxonomy" id="131215"/>
    <lineage>
        <taxon>Eukaryota</taxon>
        <taxon>Metazoa</taxon>
        <taxon>Ecdysozoa</taxon>
        <taxon>Arthropoda</taxon>
        <taxon>Hexapoda</taxon>
        <taxon>Insecta</taxon>
        <taxon>Pterygota</taxon>
        <taxon>Neoptera</taxon>
        <taxon>Endopterygota</taxon>
        <taxon>Hymenoptera</taxon>
        <taxon>Apocrita</taxon>
        <taxon>Proctotrupomorpha</taxon>
        <taxon>Chalcidoidea</taxon>
        <taxon>Aphelinidae</taxon>
        <taxon>Aphelininae</taxon>
        <taxon>Eretmocerus</taxon>
    </lineage>
</organism>
<gene>
    <name evidence="1" type="ORF">QAD02_000715</name>
</gene>